<comment type="caution">
    <text evidence="2">The sequence shown here is derived from an EMBL/GenBank/DDBJ whole genome shotgun (WGS) entry which is preliminary data.</text>
</comment>
<name>A0A645I0H6_9ZZZZ</name>
<protein>
    <submittedName>
        <fullName evidence="2">Uncharacterized protein</fullName>
    </submittedName>
</protein>
<feature type="region of interest" description="Disordered" evidence="1">
    <location>
        <begin position="1"/>
        <end position="23"/>
    </location>
</feature>
<evidence type="ECO:0000313" key="2">
    <source>
        <dbReference type="EMBL" id="MPN44775.1"/>
    </source>
</evidence>
<dbReference type="AlphaFoldDB" id="A0A645I0H6"/>
<accession>A0A645I0H6</accession>
<reference evidence="2" key="1">
    <citation type="submission" date="2019-08" db="EMBL/GenBank/DDBJ databases">
        <authorList>
            <person name="Kucharzyk K."/>
            <person name="Murdoch R.W."/>
            <person name="Higgins S."/>
            <person name="Loffler F."/>
        </authorList>
    </citation>
    <scope>NUCLEOTIDE SEQUENCE</scope>
</reference>
<organism evidence="2">
    <name type="scientific">bioreactor metagenome</name>
    <dbReference type="NCBI Taxonomy" id="1076179"/>
    <lineage>
        <taxon>unclassified sequences</taxon>
        <taxon>metagenomes</taxon>
        <taxon>ecological metagenomes</taxon>
    </lineage>
</organism>
<gene>
    <name evidence="2" type="ORF">SDC9_192340</name>
</gene>
<sequence>MHQRPNGTHITGEKHEGRAGTQGLGMQDRLSACIKRHACQLQIQTFDIGTATQCGQNDVHLFDGVAAAQLD</sequence>
<dbReference type="EMBL" id="VSSQ01104171">
    <property type="protein sequence ID" value="MPN44775.1"/>
    <property type="molecule type" value="Genomic_DNA"/>
</dbReference>
<evidence type="ECO:0000256" key="1">
    <source>
        <dbReference type="SAM" id="MobiDB-lite"/>
    </source>
</evidence>
<proteinExistence type="predicted"/>